<dbReference type="Pfam" id="PF16770">
    <property type="entry name" value="RTT107_BRCT_5"/>
    <property type="match status" value="1"/>
</dbReference>
<dbReference type="PANTHER" id="PTHR12162:SF0">
    <property type="entry name" value="NIBRIN"/>
    <property type="match status" value="1"/>
</dbReference>
<dbReference type="InterPro" id="IPR000253">
    <property type="entry name" value="FHA_dom"/>
</dbReference>
<keyword evidence="3" id="KW-0158">Chromosome</keyword>
<dbReference type="Proteomes" id="UP001140217">
    <property type="component" value="Unassembled WGS sequence"/>
</dbReference>
<keyword evidence="6" id="KW-0539">Nucleus</keyword>
<dbReference type="SUPFAM" id="SSF52113">
    <property type="entry name" value="BRCT domain"/>
    <property type="match status" value="1"/>
</dbReference>
<evidence type="ECO:0000256" key="5">
    <source>
        <dbReference type="ARBA" id="ARBA00023204"/>
    </source>
</evidence>
<keyword evidence="7" id="KW-0131">Cell cycle</keyword>
<evidence type="ECO:0000256" key="3">
    <source>
        <dbReference type="ARBA" id="ARBA00022454"/>
    </source>
</evidence>
<dbReference type="Pfam" id="PF00498">
    <property type="entry name" value="FHA"/>
    <property type="match status" value="1"/>
</dbReference>
<evidence type="ECO:0000256" key="1">
    <source>
        <dbReference type="ARBA" id="ARBA00004123"/>
    </source>
</evidence>
<feature type="region of interest" description="Disordered" evidence="9">
    <location>
        <begin position="390"/>
        <end position="507"/>
    </location>
</feature>
<dbReference type="EMBL" id="JANBUL010000072">
    <property type="protein sequence ID" value="KAJ2782464.1"/>
    <property type="molecule type" value="Genomic_DNA"/>
</dbReference>
<feature type="compositionally biased region" description="Low complexity" evidence="9">
    <location>
        <begin position="403"/>
        <end position="426"/>
    </location>
</feature>
<gene>
    <name evidence="11" type="ORF">H4R18_002270</name>
</gene>
<reference evidence="11" key="1">
    <citation type="submission" date="2022-07" db="EMBL/GenBank/DDBJ databases">
        <title>Phylogenomic reconstructions and comparative analyses of Kickxellomycotina fungi.</title>
        <authorList>
            <person name="Reynolds N.K."/>
            <person name="Stajich J.E."/>
            <person name="Barry K."/>
            <person name="Grigoriev I.V."/>
            <person name="Crous P."/>
            <person name="Smith M.E."/>
        </authorList>
    </citation>
    <scope>NUCLEOTIDE SEQUENCE</scope>
    <source>
        <strain evidence="11">NBRC 105414</strain>
    </source>
</reference>
<evidence type="ECO:0000259" key="10">
    <source>
        <dbReference type="PROSITE" id="PS50006"/>
    </source>
</evidence>
<evidence type="ECO:0000256" key="4">
    <source>
        <dbReference type="ARBA" id="ARBA00022763"/>
    </source>
</evidence>
<organism evidence="11 12">
    <name type="scientific">Coemansia javaensis</name>
    <dbReference type="NCBI Taxonomy" id="2761396"/>
    <lineage>
        <taxon>Eukaryota</taxon>
        <taxon>Fungi</taxon>
        <taxon>Fungi incertae sedis</taxon>
        <taxon>Zoopagomycota</taxon>
        <taxon>Kickxellomycotina</taxon>
        <taxon>Kickxellomycetes</taxon>
        <taxon>Kickxellales</taxon>
        <taxon>Kickxellaceae</taxon>
        <taxon>Coemansia</taxon>
    </lineage>
</organism>
<dbReference type="GO" id="GO:0000724">
    <property type="term" value="P:double-strand break repair via homologous recombination"/>
    <property type="evidence" value="ECO:0007669"/>
    <property type="project" value="TreeGrafter"/>
</dbReference>
<feature type="compositionally biased region" description="Basic and acidic residues" evidence="9">
    <location>
        <begin position="364"/>
        <end position="373"/>
    </location>
</feature>
<evidence type="ECO:0000256" key="8">
    <source>
        <dbReference type="ARBA" id="ARBA00044757"/>
    </source>
</evidence>
<dbReference type="InterPro" id="IPR040227">
    <property type="entry name" value="Nibrin-rel"/>
</dbReference>
<dbReference type="GO" id="GO:0003684">
    <property type="term" value="F:damaged DNA binding"/>
    <property type="evidence" value="ECO:0007669"/>
    <property type="project" value="TreeGrafter"/>
</dbReference>
<evidence type="ECO:0000313" key="11">
    <source>
        <dbReference type="EMBL" id="KAJ2782464.1"/>
    </source>
</evidence>
<dbReference type="AlphaFoldDB" id="A0A9W8HCN3"/>
<dbReference type="GO" id="GO:0005694">
    <property type="term" value="C:chromosome"/>
    <property type="evidence" value="ECO:0007669"/>
    <property type="project" value="UniProtKB-SubCell"/>
</dbReference>
<evidence type="ECO:0000256" key="7">
    <source>
        <dbReference type="ARBA" id="ARBA00023306"/>
    </source>
</evidence>
<dbReference type="OrthoDB" id="552194at2759"/>
<feature type="region of interest" description="Disordered" evidence="9">
    <location>
        <begin position="348"/>
        <end position="378"/>
    </location>
</feature>
<keyword evidence="4" id="KW-0227">DNA damage</keyword>
<dbReference type="SUPFAM" id="SSF49879">
    <property type="entry name" value="SMAD/FHA domain"/>
    <property type="match status" value="1"/>
</dbReference>
<dbReference type="InterPro" id="IPR043014">
    <property type="entry name" value="Nibrin_BRCT2_sf"/>
</dbReference>
<dbReference type="Gene3D" id="3.40.50.10980">
    <property type="entry name" value="Nibrin, BRCT2 domain"/>
    <property type="match status" value="1"/>
</dbReference>
<dbReference type="GO" id="GO:0030870">
    <property type="term" value="C:Mre11 complex"/>
    <property type="evidence" value="ECO:0007669"/>
    <property type="project" value="InterPro"/>
</dbReference>
<evidence type="ECO:0000313" key="12">
    <source>
        <dbReference type="Proteomes" id="UP001140217"/>
    </source>
</evidence>
<dbReference type="PANTHER" id="PTHR12162">
    <property type="entry name" value="NIBRIN-RELATED"/>
    <property type="match status" value="1"/>
</dbReference>
<evidence type="ECO:0000256" key="9">
    <source>
        <dbReference type="SAM" id="MobiDB-lite"/>
    </source>
</evidence>
<comment type="caution">
    <text evidence="11">The sequence shown here is derived from an EMBL/GenBank/DDBJ whole genome shotgun (WGS) entry which is preliminary data.</text>
</comment>
<comment type="subcellular location">
    <subcellularLocation>
        <location evidence="2">Chromosome</location>
    </subcellularLocation>
    <subcellularLocation>
        <location evidence="1">Nucleus</location>
    </subcellularLocation>
</comment>
<keyword evidence="5" id="KW-0234">DNA repair</keyword>
<dbReference type="CDD" id="cd22667">
    <property type="entry name" value="FHA_NBN"/>
    <property type="match status" value="1"/>
</dbReference>
<evidence type="ECO:0000256" key="6">
    <source>
        <dbReference type="ARBA" id="ARBA00023242"/>
    </source>
</evidence>
<dbReference type="PROSITE" id="PS50006">
    <property type="entry name" value="FHA_DOMAIN"/>
    <property type="match status" value="1"/>
</dbReference>
<dbReference type="Pfam" id="PF16508">
    <property type="entry name" value="NIBRIN_BRCT_II"/>
    <property type="match status" value="1"/>
</dbReference>
<feature type="domain" description="FHA" evidence="10">
    <location>
        <begin position="21"/>
        <end position="75"/>
    </location>
</feature>
<dbReference type="GO" id="GO:0007095">
    <property type="term" value="P:mitotic G2 DNA damage checkpoint signaling"/>
    <property type="evidence" value="ECO:0007669"/>
    <property type="project" value="InterPro"/>
</dbReference>
<protein>
    <recommendedName>
        <fullName evidence="10">FHA domain-containing protein</fullName>
    </recommendedName>
</protein>
<proteinExistence type="inferred from homology"/>
<name>A0A9W8HCN3_9FUNG</name>
<dbReference type="InterPro" id="IPR032429">
    <property type="entry name" value="Nibrin_BRCT2"/>
</dbReference>
<dbReference type="Gene3D" id="2.60.200.20">
    <property type="match status" value="1"/>
</dbReference>
<dbReference type="InterPro" id="IPR008984">
    <property type="entry name" value="SMAD_FHA_dom_sf"/>
</dbReference>
<evidence type="ECO:0000256" key="2">
    <source>
        <dbReference type="ARBA" id="ARBA00004286"/>
    </source>
</evidence>
<dbReference type="Gene3D" id="3.40.50.10190">
    <property type="entry name" value="BRCT domain"/>
    <property type="match status" value="1"/>
</dbReference>
<keyword evidence="12" id="KW-1185">Reference proteome</keyword>
<sequence>MLLLVGSGRALGTVWWLRPGEPLGVGRKGVPLLIERDHSVSRSHATVQTDASDPAAVGVTDHGSKFGVHINGRRCPAGAQATARVGDRVTFGAQDSTFELCRCPVSVCIANMHTDMGPLAESIRAAARALGVSVVPDPEQCTHLVVPRLAVTGKLVHALVLNRWVTSPAYLQAIESLPLAHRVDPPTAEAVGEFVRAMRFLPAPEPPEAPPDGPIDLGGISWAPDARRQRLFGAKMFVFADADQHARYRPLVEAAQGACAMLAGIDVLRQLQLGAAHEREAAARASADAMLALARDAAATLHLVQPPAQAAGPLVEDVARVLGTRPMSESEISLAVLFVSCEVHTNPALSKGGGTAAAPPAPEPGREPGPERGPRRKRARISSFWETAVADGAQDQPAAARQPEPGTATAAATAASTAAVPPAEAARPARRRRNVADLWSGDAEGTSSSAATSMDAPGSPRPEQQAEGRAAGHTQEAPAPAVTDQAPQGGPAVSPEGNGGPAVRTEVAPLVRSRPLRSAQCALSSGAEPNFKRFRKTIHPYQQ</sequence>
<dbReference type="InterPro" id="IPR001357">
    <property type="entry name" value="BRCT_dom"/>
</dbReference>
<accession>A0A9W8HCN3</accession>
<comment type="similarity">
    <text evidence="8">Belongs to the Nibrin family.</text>
</comment>
<dbReference type="InterPro" id="IPR036420">
    <property type="entry name" value="BRCT_dom_sf"/>
</dbReference>